<dbReference type="Proteomes" id="UP000581087">
    <property type="component" value="Unassembled WGS sequence"/>
</dbReference>
<dbReference type="Proteomes" id="UP000292686">
    <property type="component" value="Unassembled WGS sequence"/>
</dbReference>
<dbReference type="EMBL" id="JACCBI010000001">
    <property type="protein sequence ID" value="NYD68002.1"/>
    <property type="molecule type" value="Genomic_DNA"/>
</dbReference>
<dbReference type="OrthoDB" id="4464342at2"/>
<dbReference type="AlphaFoldDB" id="A0A4Q2MCR9"/>
<name>A0A4Q2MCR9_9MICO</name>
<protein>
    <recommendedName>
        <fullName evidence="5">DUF1269 domain-containing protein</fullName>
    </recommendedName>
</protein>
<evidence type="ECO:0000313" key="4">
    <source>
        <dbReference type="Proteomes" id="UP000581087"/>
    </source>
</evidence>
<dbReference type="RefSeq" id="WP_129172107.1">
    <property type="nucleotide sequence ID" value="NZ_JACCBI010000001.1"/>
</dbReference>
<proteinExistence type="predicted"/>
<dbReference type="InterPro" id="IPR046288">
    <property type="entry name" value="DUF6325"/>
</dbReference>
<reference evidence="1 4" key="2">
    <citation type="submission" date="2020-07" db="EMBL/GenBank/DDBJ databases">
        <title>Sequencing the genomes of 1000 actinobacteria strains.</title>
        <authorList>
            <person name="Klenk H.-P."/>
        </authorList>
    </citation>
    <scope>NUCLEOTIDE SEQUENCE [LARGE SCALE GENOMIC DNA]</scope>
    <source>
        <strain evidence="1 4">DSM 23870</strain>
    </source>
</reference>
<evidence type="ECO:0000313" key="3">
    <source>
        <dbReference type="Proteomes" id="UP000292686"/>
    </source>
</evidence>
<organism evidence="2 3">
    <name type="scientific">Agromyces atrinae</name>
    <dbReference type="NCBI Taxonomy" id="592376"/>
    <lineage>
        <taxon>Bacteria</taxon>
        <taxon>Bacillati</taxon>
        <taxon>Actinomycetota</taxon>
        <taxon>Actinomycetes</taxon>
        <taxon>Micrococcales</taxon>
        <taxon>Microbacteriaceae</taxon>
        <taxon>Agromyces</taxon>
    </lineage>
</organism>
<evidence type="ECO:0008006" key="5">
    <source>
        <dbReference type="Google" id="ProtNLM"/>
    </source>
</evidence>
<sequence>MADFEYGPVEIYVIATEGERPDDATFAELARLIDGDLVRLLDLVIVSKSAEGDVTVVEIEDLGDEVDIEVLELEAGGLVGEEDIDEVAPLIEPGSSAAIVALELVWAKQLASTLAASGAVVLSTERIPAPIVNAVLAEASDAEQED</sequence>
<reference evidence="2 3" key="1">
    <citation type="submission" date="2019-01" db="EMBL/GenBank/DDBJ databases">
        <title>Agromyces.</title>
        <authorList>
            <person name="Li J."/>
        </authorList>
    </citation>
    <scope>NUCLEOTIDE SEQUENCE [LARGE SCALE GENOMIC DNA]</scope>
    <source>
        <strain evidence="2 3">DSM 23870</strain>
    </source>
</reference>
<evidence type="ECO:0000313" key="1">
    <source>
        <dbReference type="EMBL" id="NYD68002.1"/>
    </source>
</evidence>
<gene>
    <name evidence="1" type="ORF">BJ972_002521</name>
    <name evidence="2" type="ORF">ESP50_01155</name>
</gene>
<accession>A0A4Q2MCR9</accession>
<dbReference type="EMBL" id="SDPM01000001">
    <property type="protein sequence ID" value="RXZ87842.1"/>
    <property type="molecule type" value="Genomic_DNA"/>
</dbReference>
<comment type="caution">
    <text evidence="2">The sequence shown here is derived from an EMBL/GenBank/DDBJ whole genome shotgun (WGS) entry which is preliminary data.</text>
</comment>
<dbReference type="Pfam" id="PF19850">
    <property type="entry name" value="DUF6325"/>
    <property type="match status" value="1"/>
</dbReference>
<keyword evidence="3" id="KW-1185">Reference proteome</keyword>
<evidence type="ECO:0000313" key="2">
    <source>
        <dbReference type="EMBL" id="RXZ87842.1"/>
    </source>
</evidence>